<protein>
    <submittedName>
        <fullName evidence="1 2">Uncharacterized protein</fullName>
    </submittedName>
</protein>
<dbReference type="EMBL" id="CM001220">
    <property type="protein sequence ID" value="AES90484.1"/>
    <property type="molecule type" value="Genomic_DNA"/>
</dbReference>
<organism evidence="1 3">
    <name type="scientific">Medicago truncatula</name>
    <name type="common">Barrel medic</name>
    <name type="synonym">Medicago tribuloides</name>
    <dbReference type="NCBI Taxonomy" id="3880"/>
    <lineage>
        <taxon>Eukaryota</taxon>
        <taxon>Viridiplantae</taxon>
        <taxon>Streptophyta</taxon>
        <taxon>Embryophyta</taxon>
        <taxon>Tracheophyta</taxon>
        <taxon>Spermatophyta</taxon>
        <taxon>Magnoliopsida</taxon>
        <taxon>eudicotyledons</taxon>
        <taxon>Gunneridae</taxon>
        <taxon>Pentapetalae</taxon>
        <taxon>rosids</taxon>
        <taxon>fabids</taxon>
        <taxon>Fabales</taxon>
        <taxon>Fabaceae</taxon>
        <taxon>Papilionoideae</taxon>
        <taxon>50 kb inversion clade</taxon>
        <taxon>NPAAA clade</taxon>
        <taxon>Hologalegina</taxon>
        <taxon>IRL clade</taxon>
        <taxon>Trifolieae</taxon>
        <taxon>Medicago</taxon>
    </lineage>
</organism>
<keyword evidence="3" id="KW-1185">Reference proteome</keyword>
<reference evidence="1 3" key="2">
    <citation type="journal article" date="2014" name="BMC Genomics">
        <title>An improved genome release (version Mt4.0) for the model legume Medicago truncatula.</title>
        <authorList>
            <person name="Tang H."/>
            <person name="Krishnakumar V."/>
            <person name="Bidwell S."/>
            <person name="Rosen B."/>
            <person name="Chan A."/>
            <person name="Zhou S."/>
            <person name="Gentzbittel L."/>
            <person name="Childs K.L."/>
            <person name="Yandell M."/>
            <person name="Gundlach H."/>
            <person name="Mayer K.F."/>
            <person name="Schwartz D.C."/>
            <person name="Town C.D."/>
        </authorList>
    </citation>
    <scope>GENOME REANNOTATION</scope>
    <source>
        <strain evidence="2 3">cv. Jemalong A17</strain>
    </source>
</reference>
<dbReference type="Proteomes" id="UP000002051">
    <property type="component" value="Chromosome 4"/>
</dbReference>
<dbReference type="PaxDb" id="3880-AES90484"/>
<dbReference type="HOGENOM" id="CLU_2458188_0_0_1"/>
<reference evidence="2" key="3">
    <citation type="submission" date="2015-04" db="UniProtKB">
        <authorList>
            <consortium name="EnsemblPlants"/>
        </authorList>
    </citation>
    <scope>IDENTIFICATION</scope>
    <source>
        <strain evidence="2">cv. Jemalong A17</strain>
    </source>
</reference>
<accession>G7JSX0</accession>
<sequence length="89" mass="9814">MEEFDGANNSSLALFDLSSITGILTNRKAIALNRLSKYPRQGIEEFQNEKDGEDDGVSECLATDLNISRTQRQLTAAGRPVVVNCRRIA</sequence>
<evidence type="ECO:0000313" key="3">
    <source>
        <dbReference type="Proteomes" id="UP000002051"/>
    </source>
</evidence>
<dbReference type="EnsemblPlants" id="AES90484">
    <property type="protein sequence ID" value="AES90484"/>
    <property type="gene ID" value="MTR_4g091740"/>
</dbReference>
<reference evidence="1 3" key="1">
    <citation type="journal article" date="2011" name="Nature">
        <title>The Medicago genome provides insight into the evolution of rhizobial symbioses.</title>
        <authorList>
            <person name="Young N.D."/>
            <person name="Debelle F."/>
            <person name="Oldroyd G.E."/>
            <person name="Geurts R."/>
            <person name="Cannon S.B."/>
            <person name="Udvardi M.K."/>
            <person name="Benedito V.A."/>
            <person name="Mayer K.F."/>
            <person name="Gouzy J."/>
            <person name="Schoof H."/>
            <person name="Van de Peer Y."/>
            <person name="Proost S."/>
            <person name="Cook D.R."/>
            <person name="Meyers B.C."/>
            <person name="Spannagl M."/>
            <person name="Cheung F."/>
            <person name="De Mita S."/>
            <person name="Krishnakumar V."/>
            <person name="Gundlach H."/>
            <person name="Zhou S."/>
            <person name="Mudge J."/>
            <person name="Bharti A.K."/>
            <person name="Murray J.D."/>
            <person name="Naoumkina M.A."/>
            <person name="Rosen B."/>
            <person name="Silverstein K.A."/>
            <person name="Tang H."/>
            <person name="Rombauts S."/>
            <person name="Zhao P.X."/>
            <person name="Zhou P."/>
            <person name="Barbe V."/>
            <person name="Bardou P."/>
            <person name="Bechner M."/>
            <person name="Bellec A."/>
            <person name="Berger A."/>
            <person name="Berges H."/>
            <person name="Bidwell S."/>
            <person name="Bisseling T."/>
            <person name="Choisne N."/>
            <person name="Couloux A."/>
            <person name="Denny R."/>
            <person name="Deshpande S."/>
            <person name="Dai X."/>
            <person name="Doyle J.J."/>
            <person name="Dudez A.M."/>
            <person name="Farmer A.D."/>
            <person name="Fouteau S."/>
            <person name="Franken C."/>
            <person name="Gibelin C."/>
            <person name="Gish J."/>
            <person name="Goldstein S."/>
            <person name="Gonzalez A.J."/>
            <person name="Green P.J."/>
            <person name="Hallab A."/>
            <person name="Hartog M."/>
            <person name="Hua A."/>
            <person name="Humphray S.J."/>
            <person name="Jeong D.H."/>
            <person name="Jing Y."/>
            <person name="Jocker A."/>
            <person name="Kenton S.M."/>
            <person name="Kim D.J."/>
            <person name="Klee K."/>
            <person name="Lai H."/>
            <person name="Lang C."/>
            <person name="Lin S."/>
            <person name="Macmil S.L."/>
            <person name="Magdelenat G."/>
            <person name="Matthews L."/>
            <person name="McCorrison J."/>
            <person name="Monaghan E.L."/>
            <person name="Mun J.H."/>
            <person name="Najar F.Z."/>
            <person name="Nicholson C."/>
            <person name="Noirot C."/>
            <person name="O'Bleness M."/>
            <person name="Paule C.R."/>
            <person name="Poulain J."/>
            <person name="Prion F."/>
            <person name="Qin B."/>
            <person name="Qu C."/>
            <person name="Retzel E.F."/>
            <person name="Riddle C."/>
            <person name="Sallet E."/>
            <person name="Samain S."/>
            <person name="Samson N."/>
            <person name="Sanders I."/>
            <person name="Saurat O."/>
            <person name="Scarpelli C."/>
            <person name="Schiex T."/>
            <person name="Segurens B."/>
            <person name="Severin A.J."/>
            <person name="Sherrier D.J."/>
            <person name="Shi R."/>
            <person name="Sims S."/>
            <person name="Singer S.R."/>
            <person name="Sinharoy S."/>
            <person name="Sterck L."/>
            <person name="Viollet A."/>
            <person name="Wang B.B."/>
            <person name="Wang K."/>
            <person name="Wang M."/>
            <person name="Wang X."/>
            <person name="Warfsmann J."/>
            <person name="Weissenbach J."/>
            <person name="White D.D."/>
            <person name="White J.D."/>
            <person name="Wiley G.B."/>
            <person name="Wincker P."/>
            <person name="Xing Y."/>
            <person name="Yang L."/>
            <person name="Yao Z."/>
            <person name="Ying F."/>
            <person name="Zhai J."/>
            <person name="Zhou L."/>
            <person name="Zuber A."/>
            <person name="Denarie J."/>
            <person name="Dixon R.A."/>
            <person name="May G.D."/>
            <person name="Schwartz D.C."/>
            <person name="Rogers J."/>
            <person name="Quetier F."/>
            <person name="Town C.D."/>
            <person name="Roe B.A."/>
        </authorList>
    </citation>
    <scope>NUCLEOTIDE SEQUENCE [LARGE SCALE GENOMIC DNA]</scope>
    <source>
        <strain evidence="1">A17</strain>
        <strain evidence="2 3">cv. Jemalong A17</strain>
    </source>
</reference>
<proteinExistence type="predicted"/>
<name>G7JSX0_MEDTR</name>
<evidence type="ECO:0000313" key="1">
    <source>
        <dbReference type="EMBL" id="AES90484.1"/>
    </source>
</evidence>
<gene>
    <name evidence="1" type="ordered locus">MTR_4g091740</name>
</gene>
<dbReference type="AlphaFoldDB" id="G7JSX0"/>
<evidence type="ECO:0000313" key="2">
    <source>
        <dbReference type="EnsemblPlants" id="AES90484"/>
    </source>
</evidence>